<evidence type="ECO:0000256" key="2">
    <source>
        <dbReference type="ARBA" id="ARBA00023128"/>
    </source>
</evidence>
<keyword evidence="6" id="KW-1185">Reference proteome</keyword>
<proteinExistence type="inferred from homology"/>
<protein>
    <recommendedName>
        <fullName evidence="4">Succinate dehydrogenase assembly factor 2, mitochondrial</fullName>
        <shortName evidence="4">SDH assembly factor 2</shortName>
        <shortName evidence="4">SDHAF2</shortName>
    </recommendedName>
</protein>
<dbReference type="GO" id="GO:0006099">
    <property type="term" value="P:tricarboxylic acid cycle"/>
    <property type="evidence" value="ECO:0007669"/>
    <property type="project" value="TreeGrafter"/>
</dbReference>
<dbReference type="Gene3D" id="1.10.150.250">
    <property type="entry name" value="Flavinator of succinate dehydrogenase"/>
    <property type="match status" value="1"/>
</dbReference>
<evidence type="ECO:0000256" key="3">
    <source>
        <dbReference type="ARBA" id="ARBA00023186"/>
    </source>
</evidence>
<keyword evidence="2 4" id="KW-0496">Mitochondrion</keyword>
<dbReference type="SUPFAM" id="SSF109910">
    <property type="entry name" value="YgfY-like"/>
    <property type="match status" value="1"/>
</dbReference>
<dbReference type="InterPro" id="IPR028882">
    <property type="entry name" value="SDHAF2"/>
</dbReference>
<evidence type="ECO:0000256" key="4">
    <source>
        <dbReference type="HAMAP-Rule" id="MF_03057"/>
    </source>
</evidence>
<dbReference type="FunFam" id="1.10.150.250:FF:000002">
    <property type="entry name" value="Succinate dehydrogenase assembly factor 2, mitochondrial"/>
    <property type="match status" value="1"/>
</dbReference>
<comment type="subunit">
    <text evidence="4">Interacts with the flavoprotein subunit within the SDH catalytic dimer.</text>
</comment>
<evidence type="ECO:0000313" key="5">
    <source>
        <dbReference type="EMBL" id="KAK2717603.1"/>
    </source>
</evidence>
<gene>
    <name evidence="5" type="ORF">QYM36_006394</name>
</gene>
<comment type="caution">
    <text evidence="5">The sequence shown here is derived from an EMBL/GenBank/DDBJ whole genome shotgun (WGS) entry which is preliminary data.</text>
</comment>
<dbReference type="GO" id="GO:0034553">
    <property type="term" value="P:mitochondrial respiratory chain complex II assembly"/>
    <property type="evidence" value="ECO:0007669"/>
    <property type="project" value="TreeGrafter"/>
</dbReference>
<comment type="similarity">
    <text evidence="4">Belongs to the SDHAF2 family.</text>
</comment>
<comment type="function">
    <text evidence="4">Plays an essential role in the assembly of succinate dehydrogenase (SDH), an enzyme complex (also referred to as respiratory complex II) that is a component of both the tricarboxylic acid (TCA) cycle and the mitochondrial electron transport chain, and which couples the oxidation of succinate to fumarate with the reduction of ubiquinone (coenzyme Q) to ubiquinol. Required for flavinylation (covalent attachment of FAD) of the flavoprotein subunit of the SDH catalytic dimer.</text>
</comment>
<dbReference type="InterPro" id="IPR036714">
    <property type="entry name" value="SDH_sf"/>
</dbReference>
<keyword evidence="3 4" id="KW-0143">Chaperone</keyword>
<dbReference type="AlphaFoldDB" id="A0AA88HYM0"/>
<dbReference type="PANTHER" id="PTHR12469">
    <property type="entry name" value="PROTEIN EMI5 HOMOLOG, MITOCHONDRIAL"/>
    <property type="match status" value="1"/>
</dbReference>
<evidence type="ECO:0000256" key="1">
    <source>
        <dbReference type="ARBA" id="ARBA00004305"/>
    </source>
</evidence>
<dbReference type="InterPro" id="IPR005631">
    <property type="entry name" value="SDH"/>
</dbReference>
<evidence type="ECO:0000313" key="6">
    <source>
        <dbReference type="Proteomes" id="UP001187531"/>
    </source>
</evidence>
<name>A0AA88HYM0_ARTSF</name>
<organism evidence="5 6">
    <name type="scientific">Artemia franciscana</name>
    <name type="common">Brine shrimp</name>
    <name type="synonym">Artemia sanfranciscana</name>
    <dbReference type="NCBI Taxonomy" id="6661"/>
    <lineage>
        <taxon>Eukaryota</taxon>
        <taxon>Metazoa</taxon>
        <taxon>Ecdysozoa</taxon>
        <taxon>Arthropoda</taxon>
        <taxon>Crustacea</taxon>
        <taxon>Branchiopoda</taxon>
        <taxon>Anostraca</taxon>
        <taxon>Artemiidae</taxon>
        <taxon>Artemia</taxon>
    </lineage>
</organism>
<dbReference type="Pfam" id="PF03937">
    <property type="entry name" value="Sdh5"/>
    <property type="match status" value="1"/>
</dbReference>
<sequence>MYLRSIMRGVIERVQLPFVTHIRKLSSEMPDGGLYPAPDHIVEPWIPPYEERKNEPVEIKRARLLYQSRKRGMLENCLLLSTFAKKFLHSMTPLQLDQYDRLINLPSNDWDIYNWSVGVKPTPEEFETEVMDMLKEHVKNKDRQQRLIMPEL</sequence>
<dbReference type="HAMAP" id="MF_03057">
    <property type="entry name" value="SDHAF2"/>
    <property type="match status" value="1"/>
</dbReference>
<dbReference type="PANTHER" id="PTHR12469:SF2">
    <property type="entry name" value="SUCCINATE DEHYDROGENASE ASSEMBLY FACTOR 2, MITOCHONDRIAL"/>
    <property type="match status" value="1"/>
</dbReference>
<accession>A0AA88HYM0</accession>
<dbReference type="EMBL" id="JAVRJZ010000010">
    <property type="protein sequence ID" value="KAK2717603.1"/>
    <property type="molecule type" value="Genomic_DNA"/>
</dbReference>
<dbReference type="GO" id="GO:0006121">
    <property type="term" value="P:mitochondrial electron transport, succinate to ubiquinone"/>
    <property type="evidence" value="ECO:0007669"/>
    <property type="project" value="UniProtKB-UniRule"/>
</dbReference>
<dbReference type="Proteomes" id="UP001187531">
    <property type="component" value="Unassembled WGS sequence"/>
</dbReference>
<reference evidence="5" key="1">
    <citation type="submission" date="2023-07" db="EMBL/GenBank/DDBJ databases">
        <title>Chromosome-level genome assembly of Artemia franciscana.</title>
        <authorList>
            <person name="Jo E."/>
        </authorList>
    </citation>
    <scope>NUCLEOTIDE SEQUENCE</scope>
    <source>
        <tissue evidence="5">Whole body</tissue>
    </source>
</reference>
<comment type="subcellular location">
    <subcellularLocation>
        <location evidence="1 4">Mitochondrion matrix</location>
    </subcellularLocation>
</comment>
<dbReference type="GO" id="GO:0005759">
    <property type="term" value="C:mitochondrial matrix"/>
    <property type="evidence" value="ECO:0007669"/>
    <property type="project" value="UniProtKB-SubCell"/>
</dbReference>